<dbReference type="Proteomes" id="UP000320048">
    <property type="component" value="Unassembled WGS sequence"/>
</dbReference>
<dbReference type="CDD" id="cd00487">
    <property type="entry name" value="Pep_deformylase"/>
    <property type="match status" value="1"/>
</dbReference>
<feature type="binding site" evidence="2">
    <location>
        <position position="134"/>
    </location>
    <ligand>
        <name>Fe cation</name>
        <dbReference type="ChEBI" id="CHEBI:24875"/>
    </ligand>
</feature>
<feature type="binding site" evidence="2">
    <location>
        <position position="130"/>
    </location>
    <ligand>
        <name>Fe cation</name>
        <dbReference type="ChEBI" id="CHEBI:24875"/>
    </ligand>
</feature>
<feature type="binding site" evidence="2">
    <location>
        <position position="88"/>
    </location>
    <ligand>
        <name>Fe cation</name>
        <dbReference type="ChEBI" id="CHEBI:24875"/>
    </ligand>
</feature>
<evidence type="ECO:0000256" key="2">
    <source>
        <dbReference type="HAMAP-Rule" id="MF_00163"/>
    </source>
</evidence>
<dbReference type="PRINTS" id="PR01576">
    <property type="entry name" value="PDEFORMYLASE"/>
</dbReference>
<comment type="cofactor">
    <cofactor evidence="2">
        <name>Fe(2+)</name>
        <dbReference type="ChEBI" id="CHEBI:29033"/>
    </cofactor>
    <text evidence="2">Binds 1 Fe(2+) ion.</text>
</comment>
<keyword evidence="2 3" id="KW-0378">Hydrolase</keyword>
<sequence length="165" mass="18068">MEIITVDSPKAGVLRRRAQPVRVVTPEVRALIDQMFQTLGEASGLGLAGPQIGVSRRLFVVRIDDRQIALVDPEILHQEGEEVATEACLSIPGLLGDVPRAARVTVRGRNRRNRFVTIEATGLLARVLQHEIDHLDGILFTERVRDPKTLRRAEGTAEAAPATVA</sequence>
<dbReference type="NCBIfam" id="NF001159">
    <property type="entry name" value="PRK00150.1-3"/>
    <property type="match status" value="1"/>
</dbReference>
<feature type="active site" evidence="2">
    <location>
        <position position="131"/>
    </location>
</feature>
<protein>
    <recommendedName>
        <fullName evidence="2">Peptide deformylase</fullName>
        <shortName evidence="2">PDF</shortName>
        <ecNumber evidence="2">3.5.1.88</ecNumber>
    </recommendedName>
    <alternativeName>
        <fullName evidence="2">Polypeptide deformylase</fullName>
    </alternativeName>
</protein>
<dbReference type="EMBL" id="VBAO01000113">
    <property type="protein sequence ID" value="TMI82699.1"/>
    <property type="molecule type" value="Genomic_DNA"/>
</dbReference>
<proteinExistence type="inferred from homology"/>
<dbReference type="GO" id="GO:0042586">
    <property type="term" value="F:peptide deformylase activity"/>
    <property type="evidence" value="ECO:0007669"/>
    <property type="project" value="UniProtKB-UniRule"/>
</dbReference>
<dbReference type="Gene3D" id="3.90.45.10">
    <property type="entry name" value="Peptide deformylase"/>
    <property type="match status" value="1"/>
</dbReference>
<dbReference type="InterPro" id="IPR023635">
    <property type="entry name" value="Peptide_deformylase"/>
</dbReference>
<dbReference type="PANTHER" id="PTHR10458:SF22">
    <property type="entry name" value="PEPTIDE DEFORMYLASE"/>
    <property type="match status" value="1"/>
</dbReference>
<dbReference type="HAMAP" id="MF_00163">
    <property type="entry name" value="Pep_deformylase"/>
    <property type="match status" value="1"/>
</dbReference>
<dbReference type="EC" id="3.5.1.88" evidence="2"/>
<reference evidence="3 4" key="1">
    <citation type="journal article" date="2019" name="Nat. Microbiol.">
        <title>Mediterranean grassland soil C-N compound turnover is dependent on rainfall and depth, and is mediated by genomically divergent microorganisms.</title>
        <authorList>
            <person name="Diamond S."/>
            <person name="Andeer P.F."/>
            <person name="Li Z."/>
            <person name="Crits-Christoph A."/>
            <person name="Burstein D."/>
            <person name="Anantharaman K."/>
            <person name="Lane K.R."/>
            <person name="Thomas B.C."/>
            <person name="Pan C."/>
            <person name="Northen T.R."/>
            <person name="Banfield J.F."/>
        </authorList>
    </citation>
    <scope>NUCLEOTIDE SEQUENCE [LARGE SCALE GENOMIC DNA]</scope>
    <source>
        <strain evidence="3">NP_7</strain>
    </source>
</reference>
<dbReference type="PIRSF" id="PIRSF004749">
    <property type="entry name" value="Pep_def"/>
    <property type="match status" value="1"/>
</dbReference>
<comment type="similarity">
    <text evidence="1 2">Belongs to the polypeptide deformylase family.</text>
</comment>
<organism evidence="3 4">
    <name type="scientific">Candidatus Segetimicrobium genomatis</name>
    <dbReference type="NCBI Taxonomy" id="2569760"/>
    <lineage>
        <taxon>Bacteria</taxon>
        <taxon>Bacillati</taxon>
        <taxon>Candidatus Sysuimicrobiota</taxon>
        <taxon>Candidatus Sysuimicrobiia</taxon>
        <taxon>Candidatus Sysuimicrobiales</taxon>
        <taxon>Candidatus Segetimicrobiaceae</taxon>
        <taxon>Candidatus Segetimicrobium</taxon>
    </lineage>
</organism>
<gene>
    <name evidence="2 3" type="primary">def</name>
    <name evidence="3" type="ORF">E6H04_04340</name>
</gene>
<dbReference type="SUPFAM" id="SSF56420">
    <property type="entry name" value="Peptide deformylase"/>
    <property type="match status" value="1"/>
</dbReference>
<comment type="caution">
    <text evidence="3">The sequence shown here is derived from an EMBL/GenBank/DDBJ whole genome shotgun (WGS) entry which is preliminary data.</text>
</comment>
<dbReference type="InterPro" id="IPR036821">
    <property type="entry name" value="Peptide_deformylase_sf"/>
</dbReference>
<accession>A0A537JGN3</accession>
<evidence type="ECO:0000313" key="4">
    <source>
        <dbReference type="Proteomes" id="UP000320048"/>
    </source>
</evidence>
<keyword evidence="2" id="KW-0408">Iron</keyword>
<dbReference type="GO" id="GO:0006412">
    <property type="term" value="P:translation"/>
    <property type="evidence" value="ECO:0007669"/>
    <property type="project" value="UniProtKB-UniRule"/>
</dbReference>
<keyword evidence="2" id="KW-0648">Protein biosynthesis</keyword>
<evidence type="ECO:0000313" key="3">
    <source>
        <dbReference type="EMBL" id="TMI82699.1"/>
    </source>
</evidence>
<keyword evidence="2" id="KW-0479">Metal-binding</keyword>
<dbReference type="GO" id="GO:0046872">
    <property type="term" value="F:metal ion binding"/>
    <property type="evidence" value="ECO:0007669"/>
    <property type="project" value="UniProtKB-KW"/>
</dbReference>
<name>A0A537JGN3_9BACT</name>
<evidence type="ECO:0000256" key="1">
    <source>
        <dbReference type="ARBA" id="ARBA00010759"/>
    </source>
</evidence>
<dbReference type="AlphaFoldDB" id="A0A537JGN3"/>
<dbReference type="NCBIfam" id="TIGR00079">
    <property type="entry name" value="pept_deformyl"/>
    <property type="match status" value="1"/>
</dbReference>
<dbReference type="PANTHER" id="PTHR10458">
    <property type="entry name" value="PEPTIDE DEFORMYLASE"/>
    <property type="match status" value="1"/>
</dbReference>
<comment type="catalytic activity">
    <reaction evidence="2">
        <text>N-terminal N-formyl-L-methionyl-[peptide] + H2O = N-terminal L-methionyl-[peptide] + formate</text>
        <dbReference type="Rhea" id="RHEA:24420"/>
        <dbReference type="Rhea" id="RHEA-COMP:10639"/>
        <dbReference type="Rhea" id="RHEA-COMP:10640"/>
        <dbReference type="ChEBI" id="CHEBI:15377"/>
        <dbReference type="ChEBI" id="CHEBI:15740"/>
        <dbReference type="ChEBI" id="CHEBI:49298"/>
        <dbReference type="ChEBI" id="CHEBI:64731"/>
        <dbReference type="EC" id="3.5.1.88"/>
    </reaction>
</comment>
<dbReference type="Pfam" id="PF01327">
    <property type="entry name" value="Pep_deformylase"/>
    <property type="match status" value="1"/>
</dbReference>
<comment type="function">
    <text evidence="2">Removes the formyl group from the N-terminal Met of newly synthesized proteins. Requires at least a dipeptide for an efficient rate of reaction. N-terminal L-methionine is a prerequisite for activity but the enzyme has broad specificity at other positions.</text>
</comment>